<evidence type="ECO:0000313" key="1">
    <source>
        <dbReference type="Ensembl" id="ENSCCRP00010075283.1"/>
    </source>
</evidence>
<reference evidence="1" key="1">
    <citation type="submission" date="2025-08" db="UniProtKB">
        <authorList>
            <consortium name="Ensembl"/>
        </authorList>
    </citation>
    <scope>IDENTIFICATION</scope>
</reference>
<dbReference type="Proteomes" id="UP000694427">
    <property type="component" value="Unplaced"/>
</dbReference>
<sequence length="162" mass="18806">MVFLCLTLRVKMVLRRLFYVLINNAQVVEKLSESRPIRRAAQITAFAITKAQIAGKEASTKLLRSDTVRQIRDETSKMPRNVEDFGRRATRLRDTFVKEVKEGMRDANRQIKDRNPKMSPKSRVGEVVEQAVLVYKTIMSREEQARPPLQDGVRKKKSLWTF</sequence>
<proteinExistence type="predicted"/>
<protein>
    <submittedName>
        <fullName evidence="1">Uncharacterized protein</fullName>
    </submittedName>
</protein>
<dbReference type="PANTHER" id="PTHR41161">
    <property type="entry name" value="PROTEIN NCBP2AS2"/>
    <property type="match status" value="1"/>
</dbReference>
<accession>A0A8C1MDW6</accession>
<dbReference type="AlphaFoldDB" id="A0A8C1MDW6"/>
<keyword evidence="2" id="KW-1185">Reference proteome</keyword>
<dbReference type="PANTHER" id="PTHR41161:SF1">
    <property type="entry name" value="PROTEIN NCBP2AS2"/>
    <property type="match status" value="1"/>
</dbReference>
<reference evidence="1" key="2">
    <citation type="submission" date="2025-09" db="UniProtKB">
        <authorList>
            <consortium name="Ensembl"/>
        </authorList>
    </citation>
    <scope>IDENTIFICATION</scope>
</reference>
<organism evidence="1 2">
    <name type="scientific">Cyprinus carpio</name>
    <name type="common">Common carp</name>
    <dbReference type="NCBI Taxonomy" id="7962"/>
    <lineage>
        <taxon>Eukaryota</taxon>
        <taxon>Metazoa</taxon>
        <taxon>Chordata</taxon>
        <taxon>Craniata</taxon>
        <taxon>Vertebrata</taxon>
        <taxon>Euteleostomi</taxon>
        <taxon>Actinopterygii</taxon>
        <taxon>Neopterygii</taxon>
        <taxon>Teleostei</taxon>
        <taxon>Ostariophysi</taxon>
        <taxon>Cypriniformes</taxon>
        <taxon>Cyprinidae</taxon>
        <taxon>Cyprininae</taxon>
        <taxon>Cyprinus</taxon>
    </lineage>
</organism>
<dbReference type="Ensembl" id="ENSCCRT00010083425.1">
    <property type="protein sequence ID" value="ENSCCRP00010075283.1"/>
    <property type="gene ID" value="ENSCCRG00010032839.1"/>
</dbReference>
<dbReference type="InterPro" id="IPR042407">
    <property type="entry name" value="NCBP2-AS2"/>
</dbReference>
<evidence type="ECO:0000313" key="2">
    <source>
        <dbReference type="Proteomes" id="UP000694427"/>
    </source>
</evidence>
<gene>
    <name evidence="1" type="primary">LOC109102555</name>
</gene>
<name>A0A8C1MDW6_CYPCA</name>